<reference evidence="2 3" key="1">
    <citation type="submission" date="2018-08" db="EMBL/GenBank/DDBJ databases">
        <title>A genome reference for cultivated species of the human gut microbiota.</title>
        <authorList>
            <person name="Zou Y."/>
            <person name="Xue W."/>
            <person name="Luo G."/>
        </authorList>
    </citation>
    <scope>NUCLEOTIDE SEQUENCE [LARGE SCALE GENOMIC DNA]</scope>
    <source>
        <strain evidence="2 3">AF37-2AT</strain>
    </source>
</reference>
<dbReference type="OrthoDB" id="9804099at2"/>
<proteinExistence type="predicted"/>
<feature type="domain" description="Protein CotJB" evidence="1">
    <location>
        <begin position="1"/>
        <end position="38"/>
    </location>
</feature>
<gene>
    <name evidence="2" type="ORF">DW016_02395</name>
</gene>
<dbReference type="AlphaFoldDB" id="A0A3E3K5Y8"/>
<protein>
    <recommendedName>
        <fullName evidence="1">Protein CotJB domain-containing protein</fullName>
    </recommendedName>
</protein>
<dbReference type="InterPro" id="IPR024207">
    <property type="entry name" value="CotJB_dom"/>
</dbReference>
<comment type="caution">
    <text evidence="2">The sequence shown here is derived from an EMBL/GenBank/DDBJ whole genome shotgun (WGS) entry which is preliminary data.</text>
</comment>
<sequence>MLEIQKVSFVMDDLRLYLDTHPDDLDALAMLKRVHPRYLLQQSNFSPKEMQLRT</sequence>
<organism evidence="2 3">
    <name type="scientific">Sellimonas intestinalis</name>
    <dbReference type="NCBI Taxonomy" id="1653434"/>
    <lineage>
        <taxon>Bacteria</taxon>
        <taxon>Bacillati</taxon>
        <taxon>Bacillota</taxon>
        <taxon>Clostridia</taxon>
        <taxon>Lachnospirales</taxon>
        <taxon>Lachnospiraceae</taxon>
        <taxon>Sellimonas</taxon>
    </lineage>
</organism>
<keyword evidence="3" id="KW-1185">Reference proteome</keyword>
<dbReference type="Proteomes" id="UP000261080">
    <property type="component" value="Unassembled WGS sequence"/>
</dbReference>
<evidence type="ECO:0000313" key="2">
    <source>
        <dbReference type="EMBL" id="RGE90117.1"/>
    </source>
</evidence>
<accession>A0A3E3K5Y8</accession>
<evidence type="ECO:0000313" key="3">
    <source>
        <dbReference type="Proteomes" id="UP000261080"/>
    </source>
</evidence>
<evidence type="ECO:0000259" key="1">
    <source>
        <dbReference type="Pfam" id="PF12652"/>
    </source>
</evidence>
<name>A0A3E3K5Y8_9FIRM</name>
<dbReference type="Pfam" id="PF12652">
    <property type="entry name" value="CotJB"/>
    <property type="match status" value="1"/>
</dbReference>
<dbReference type="EMBL" id="QVLX01000001">
    <property type="protein sequence ID" value="RGE90117.1"/>
    <property type="molecule type" value="Genomic_DNA"/>
</dbReference>